<evidence type="ECO:0000313" key="3">
    <source>
        <dbReference type="EMBL" id="EDW56847.1"/>
    </source>
</evidence>
<evidence type="ECO:0000256" key="2">
    <source>
        <dbReference type="SAM" id="Phobius"/>
    </source>
</evidence>
<gene>
    <name evidence="3" type="primary">Dsec\GM15963</name>
    <name evidence="3" type="ORF">Dsec_GM15963</name>
</gene>
<feature type="non-terminal residue" evidence="3">
    <location>
        <position position="1"/>
    </location>
</feature>
<dbReference type="STRING" id="7238.B4I8C2"/>
<dbReference type="KEGG" id="dse:6615608"/>
<feature type="region of interest" description="Disordered" evidence="1">
    <location>
        <begin position="36"/>
        <end position="58"/>
    </location>
</feature>
<name>B4I8C2_DROSE</name>
<evidence type="ECO:0000256" key="1">
    <source>
        <dbReference type="SAM" id="MobiDB-lite"/>
    </source>
</evidence>
<reference evidence="3 4" key="1">
    <citation type="journal article" date="2007" name="Nature">
        <title>Evolution of genes and genomes on the Drosophila phylogeny.</title>
        <authorList>
            <consortium name="Drosophila 12 Genomes Consortium"/>
            <person name="Clark A.G."/>
            <person name="Eisen M.B."/>
            <person name="Smith D.R."/>
            <person name="Bergman C.M."/>
            <person name="Oliver B."/>
            <person name="Markow T.A."/>
            <person name="Kaufman T.C."/>
            <person name="Kellis M."/>
            <person name="Gelbart W."/>
            <person name="Iyer V.N."/>
            <person name="Pollard D.A."/>
            <person name="Sackton T.B."/>
            <person name="Larracuente A.M."/>
            <person name="Singh N.D."/>
            <person name="Abad J.P."/>
            <person name="Abt D.N."/>
            <person name="Adryan B."/>
            <person name="Aguade M."/>
            <person name="Akashi H."/>
            <person name="Anderson W.W."/>
            <person name="Aquadro C.F."/>
            <person name="Ardell D.H."/>
            <person name="Arguello R."/>
            <person name="Artieri C.G."/>
            <person name="Barbash D.A."/>
            <person name="Barker D."/>
            <person name="Barsanti P."/>
            <person name="Batterham P."/>
            <person name="Batzoglou S."/>
            <person name="Begun D."/>
            <person name="Bhutkar A."/>
            <person name="Blanco E."/>
            <person name="Bosak S.A."/>
            <person name="Bradley R.K."/>
            <person name="Brand A.D."/>
            <person name="Brent M.R."/>
            <person name="Brooks A.N."/>
            <person name="Brown R.H."/>
            <person name="Butlin R.K."/>
            <person name="Caggese C."/>
            <person name="Calvi B.R."/>
            <person name="Bernardo de Carvalho A."/>
            <person name="Caspi A."/>
            <person name="Castrezana S."/>
            <person name="Celniker S.E."/>
            <person name="Chang J.L."/>
            <person name="Chapple C."/>
            <person name="Chatterji S."/>
            <person name="Chinwalla A."/>
            <person name="Civetta A."/>
            <person name="Clifton S.W."/>
            <person name="Comeron J.M."/>
            <person name="Costello J.C."/>
            <person name="Coyne J.A."/>
            <person name="Daub J."/>
            <person name="David R.G."/>
            <person name="Delcher A.L."/>
            <person name="Delehaunty K."/>
            <person name="Do C.B."/>
            <person name="Ebling H."/>
            <person name="Edwards K."/>
            <person name="Eickbush T."/>
            <person name="Evans J.D."/>
            <person name="Filipski A."/>
            <person name="Findeiss S."/>
            <person name="Freyhult E."/>
            <person name="Fulton L."/>
            <person name="Fulton R."/>
            <person name="Garcia A.C."/>
            <person name="Gardiner A."/>
            <person name="Garfield D.A."/>
            <person name="Garvin B.E."/>
            <person name="Gibson G."/>
            <person name="Gilbert D."/>
            <person name="Gnerre S."/>
            <person name="Godfrey J."/>
            <person name="Good R."/>
            <person name="Gotea V."/>
            <person name="Gravely B."/>
            <person name="Greenberg A.J."/>
            <person name="Griffiths-Jones S."/>
            <person name="Gross S."/>
            <person name="Guigo R."/>
            <person name="Gustafson E.A."/>
            <person name="Haerty W."/>
            <person name="Hahn M.W."/>
            <person name="Halligan D.L."/>
            <person name="Halpern A.L."/>
            <person name="Halter G.M."/>
            <person name="Han M.V."/>
            <person name="Heger A."/>
            <person name="Hillier L."/>
            <person name="Hinrichs A.S."/>
            <person name="Holmes I."/>
            <person name="Hoskins R.A."/>
            <person name="Hubisz M.J."/>
            <person name="Hultmark D."/>
            <person name="Huntley M.A."/>
            <person name="Jaffe D.B."/>
            <person name="Jagadeeshan S."/>
            <person name="Jeck W.R."/>
            <person name="Johnson J."/>
            <person name="Jones C.D."/>
            <person name="Jordan W.C."/>
            <person name="Karpen G.H."/>
            <person name="Kataoka E."/>
            <person name="Keightley P.D."/>
            <person name="Kheradpour P."/>
            <person name="Kirkness E.F."/>
            <person name="Koerich L.B."/>
            <person name="Kristiansen K."/>
            <person name="Kudrna D."/>
            <person name="Kulathinal R.J."/>
            <person name="Kumar S."/>
            <person name="Kwok R."/>
            <person name="Lander E."/>
            <person name="Langley C.H."/>
            <person name="Lapoint R."/>
            <person name="Lazzaro B.P."/>
            <person name="Lee S.J."/>
            <person name="Levesque L."/>
            <person name="Li R."/>
            <person name="Lin C.F."/>
            <person name="Lin M.F."/>
            <person name="Lindblad-Toh K."/>
            <person name="Llopart A."/>
            <person name="Long M."/>
            <person name="Low L."/>
            <person name="Lozovsky E."/>
            <person name="Lu J."/>
            <person name="Luo M."/>
            <person name="Machado C.A."/>
            <person name="Makalowski W."/>
            <person name="Marzo M."/>
            <person name="Matsuda M."/>
            <person name="Matzkin L."/>
            <person name="McAllister B."/>
            <person name="McBride C.S."/>
            <person name="McKernan B."/>
            <person name="McKernan K."/>
            <person name="Mendez-Lago M."/>
            <person name="Minx P."/>
            <person name="Mollenhauer M.U."/>
            <person name="Montooth K."/>
            <person name="Mount S.M."/>
            <person name="Mu X."/>
            <person name="Myers E."/>
            <person name="Negre B."/>
            <person name="Newfeld S."/>
            <person name="Nielsen R."/>
            <person name="Noor M.A."/>
            <person name="O'Grady P."/>
            <person name="Pachter L."/>
            <person name="Papaceit M."/>
            <person name="Parisi M.J."/>
            <person name="Parisi M."/>
            <person name="Parts L."/>
            <person name="Pedersen J.S."/>
            <person name="Pesole G."/>
            <person name="Phillippy A.M."/>
            <person name="Ponting C.P."/>
            <person name="Pop M."/>
            <person name="Porcelli D."/>
            <person name="Powell J.R."/>
            <person name="Prohaska S."/>
            <person name="Pruitt K."/>
            <person name="Puig M."/>
            <person name="Quesneville H."/>
            <person name="Ram K.R."/>
            <person name="Rand D."/>
            <person name="Rasmussen M.D."/>
            <person name="Reed L.K."/>
            <person name="Reenan R."/>
            <person name="Reily A."/>
            <person name="Remington K.A."/>
            <person name="Rieger T.T."/>
            <person name="Ritchie M.G."/>
            <person name="Robin C."/>
            <person name="Rogers Y.H."/>
            <person name="Rohde C."/>
            <person name="Rozas J."/>
            <person name="Rubenfield M.J."/>
            <person name="Ruiz A."/>
            <person name="Russo S."/>
            <person name="Salzberg S.L."/>
            <person name="Sanchez-Gracia A."/>
            <person name="Saranga D.J."/>
            <person name="Sato H."/>
            <person name="Schaeffer S.W."/>
            <person name="Schatz M.C."/>
            <person name="Schlenke T."/>
            <person name="Schwartz R."/>
            <person name="Segarra C."/>
            <person name="Singh R.S."/>
            <person name="Sirot L."/>
            <person name="Sirota M."/>
            <person name="Sisneros N.B."/>
            <person name="Smith C.D."/>
            <person name="Smith T.F."/>
            <person name="Spieth J."/>
            <person name="Stage D.E."/>
            <person name="Stark A."/>
            <person name="Stephan W."/>
            <person name="Strausberg R.L."/>
            <person name="Strempel S."/>
            <person name="Sturgill D."/>
            <person name="Sutton G."/>
            <person name="Sutton G.G."/>
            <person name="Tao W."/>
            <person name="Teichmann S."/>
            <person name="Tobari Y.N."/>
            <person name="Tomimura Y."/>
            <person name="Tsolas J.M."/>
            <person name="Valente V.L."/>
            <person name="Venter E."/>
            <person name="Venter J.C."/>
            <person name="Vicario S."/>
            <person name="Vieira F.G."/>
            <person name="Vilella A.J."/>
            <person name="Villasante A."/>
            <person name="Walenz B."/>
            <person name="Wang J."/>
            <person name="Wasserman M."/>
            <person name="Watts T."/>
            <person name="Wilson D."/>
            <person name="Wilson R.K."/>
            <person name="Wing R.A."/>
            <person name="Wolfner M.F."/>
            <person name="Wong A."/>
            <person name="Wong G.K."/>
            <person name="Wu C.I."/>
            <person name="Wu G."/>
            <person name="Yamamoto D."/>
            <person name="Yang H.P."/>
            <person name="Yang S.P."/>
            <person name="Yorke J.A."/>
            <person name="Yoshida K."/>
            <person name="Zdobnov E."/>
            <person name="Zhang P."/>
            <person name="Zhang Y."/>
            <person name="Zimin A.V."/>
            <person name="Baldwin J."/>
            <person name="Abdouelleil A."/>
            <person name="Abdulkadir J."/>
            <person name="Abebe A."/>
            <person name="Abera B."/>
            <person name="Abreu J."/>
            <person name="Acer S.C."/>
            <person name="Aftuck L."/>
            <person name="Alexander A."/>
            <person name="An P."/>
            <person name="Anderson E."/>
            <person name="Anderson S."/>
            <person name="Arachi H."/>
            <person name="Azer M."/>
            <person name="Bachantsang P."/>
            <person name="Barry A."/>
            <person name="Bayul T."/>
            <person name="Berlin A."/>
            <person name="Bessette D."/>
            <person name="Bloom T."/>
            <person name="Blye J."/>
            <person name="Boguslavskiy L."/>
            <person name="Bonnet C."/>
            <person name="Boukhgalter B."/>
            <person name="Bourzgui I."/>
            <person name="Brown A."/>
            <person name="Cahill P."/>
            <person name="Channer S."/>
            <person name="Cheshatsang Y."/>
            <person name="Chuda L."/>
            <person name="Citroen M."/>
            <person name="Collymore A."/>
            <person name="Cooke P."/>
            <person name="Costello M."/>
            <person name="D'Aco K."/>
            <person name="Daza R."/>
            <person name="De Haan G."/>
            <person name="DeGray S."/>
            <person name="DeMaso C."/>
            <person name="Dhargay N."/>
            <person name="Dooley K."/>
            <person name="Dooley E."/>
            <person name="Doricent M."/>
            <person name="Dorje P."/>
            <person name="Dorjee K."/>
            <person name="Dupes A."/>
            <person name="Elong R."/>
            <person name="Falk J."/>
            <person name="Farina A."/>
            <person name="Faro S."/>
            <person name="Ferguson D."/>
            <person name="Fisher S."/>
            <person name="Foley C.D."/>
            <person name="Franke A."/>
            <person name="Friedrich D."/>
            <person name="Gadbois L."/>
            <person name="Gearin G."/>
            <person name="Gearin C.R."/>
            <person name="Giannoukos G."/>
            <person name="Goode T."/>
            <person name="Graham J."/>
            <person name="Grandbois E."/>
            <person name="Grewal S."/>
            <person name="Gyaltsen K."/>
            <person name="Hafez N."/>
            <person name="Hagos B."/>
            <person name="Hall J."/>
            <person name="Henson C."/>
            <person name="Hollinger A."/>
            <person name="Honan T."/>
            <person name="Huard M.D."/>
            <person name="Hughes L."/>
            <person name="Hurhula B."/>
            <person name="Husby M.E."/>
            <person name="Kamat A."/>
            <person name="Kanga B."/>
            <person name="Kashin S."/>
            <person name="Khazanovich D."/>
            <person name="Kisner P."/>
            <person name="Lance K."/>
            <person name="Lara M."/>
            <person name="Lee W."/>
            <person name="Lennon N."/>
            <person name="Letendre F."/>
            <person name="LeVine R."/>
            <person name="Lipovsky A."/>
            <person name="Liu X."/>
            <person name="Liu J."/>
            <person name="Liu S."/>
            <person name="Lokyitsang T."/>
            <person name="Lokyitsang Y."/>
            <person name="Lubonja R."/>
            <person name="Lui A."/>
            <person name="MacDonald P."/>
            <person name="Magnisalis V."/>
            <person name="Maru K."/>
            <person name="Matthews C."/>
            <person name="McCusker W."/>
            <person name="McDonough S."/>
            <person name="Mehta T."/>
            <person name="Meldrim J."/>
            <person name="Meneus L."/>
            <person name="Mihai O."/>
            <person name="Mihalev A."/>
            <person name="Mihova T."/>
            <person name="Mittelman R."/>
            <person name="Mlenga V."/>
            <person name="Montmayeur A."/>
            <person name="Mulrain L."/>
            <person name="Navidi A."/>
            <person name="Naylor J."/>
            <person name="Negash T."/>
            <person name="Nguyen T."/>
            <person name="Nguyen N."/>
            <person name="Nicol R."/>
            <person name="Norbu C."/>
            <person name="Norbu N."/>
            <person name="Novod N."/>
            <person name="O'Neill B."/>
            <person name="Osman S."/>
            <person name="Markiewicz E."/>
            <person name="Oyono O.L."/>
            <person name="Patti C."/>
            <person name="Phunkhang P."/>
            <person name="Pierre F."/>
            <person name="Priest M."/>
            <person name="Raghuraman S."/>
            <person name="Rege F."/>
            <person name="Reyes R."/>
            <person name="Rise C."/>
            <person name="Rogov P."/>
            <person name="Ross K."/>
            <person name="Ryan E."/>
            <person name="Settipalli S."/>
            <person name="Shea T."/>
            <person name="Sherpa N."/>
            <person name="Shi L."/>
            <person name="Shih D."/>
            <person name="Sparrow T."/>
            <person name="Spaulding J."/>
            <person name="Stalker J."/>
            <person name="Stange-Thomann N."/>
            <person name="Stavropoulos S."/>
            <person name="Stone C."/>
            <person name="Strader C."/>
            <person name="Tesfaye S."/>
            <person name="Thomson T."/>
            <person name="Thoulutsang Y."/>
            <person name="Thoulutsang D."/>
            <person name="Topham K."/>
            <person name="Topping I."/>
            <person name="Tsamla T."/>
            <person name="Vassiliev H."/>
            <person name="Vo A."/>
            <person name="Wangchuk T."/>
            <person name="Wangdi T."/>
            <person name="Weiand M."/>
            <person name="Wilkinson J."/>
            <person name="Wilson A."/>
            <person name="Yadav S."/>
            <person name="Young G."/>
            <person name="Yu Q."/>
            <person name="Zembek L."/>
            <person name="Zhong D."/>
            <person name="Zimmer A."/>
            <person name="Zwirko Z."/>
            <person name="Jaffe D.B."/>
            <person name="Alvarez P."/>
            <person name="Brockman W."/>
            <person name="Butler J."/>
            <person name="Chin C."/>
            <person name="Gnerre S."/>
            <person name="Grabherr M."/>
            <person name="Kleber M."/>
            <person name="Mauceli E."/>
            <person name="MacCallum I."/>
        </authorList>
    </citation>
    <scope>NUCLEOTIDE SEQUENCE [LARGE SCALE GENOMIC DNA]</scope>
    <source>
        <strain evidence="4">Rob3c / Tucson 14021-0248.25</strain>
    </source>
</reference>
<evidence type="ECO:0000313" key="4">
    <source>
        <dbReference type="Proteomes" id="UP000001292"/>
    </source>
</evidence>
<protein>
    <submittedName>
        <fullName evidence="3">GM15963</fullName>
    </submittedName>
</protein>
<dbReference type="EMBL" id="CH480824">
    <property type="protein sequence ID" value="EDW56847.1"/>
    <property type="molecule type" value="Genomic_DNA"/>
</dbReference>
<keyword evidence="2" id="KW-0812">Transmembrane</keyword>
<feature type="transmembrane region" description="Helical" evidence="2">
    <location>
        <begin position="6"/>
        <end position="28"/>
    </location>
</feature>
<dbReference type="HOGENOM" id="CLU_2729523_0_0_1"/>
<organism evidence="4">
    <name type="scientific">Drosophila sechellia</name>
    <name type="common">Fruit fly</name>
    <dbReference type="NCBI Taxonomy" id="7238"/>
    <lineage>
        <taxon>Eukaryota</taxon>
        <taxon>Metazoa</taxon>
        <taxon>Ecdysozoa</taxon>
        <taxon>Arthropoda</taxon>
        <taxon>Hexapoda</taxon>
        <taxon>Insecta</taxon>
        <taxon>Pterygota</taxon>
        <taxon>Neoptera</taxon>
        <taxon>Endopterygota</taxon>
        <taxon>Diptera</taxon>
        <taxon>Brachycera</taxon>
        <taxon>Muscomorpha</taxon>
        <taxon>Ephydroidea</taxon>
        <taxon>Drosophilidae</taxon>
        <taxon>Drosophila</taxon>
        <taxon>Sophophora</taxon>
    </lineage>
</organism>
<keyword evidence="2" id="KW-0472">Membrane</keyword>
<accession>B4I8C2</accession>
<dbReference type="Proteomes" id="UP000001292">
    <property type="component" value="Unassembled WGS sequence"/>
</dbReference>
<keyword evidence="4" id="KW-1185">Reference proteome</keyword>
<keyword evidence="2" id="KW-1133">Transmembrane helix</keyword>
<dbReference type="AlphaFoldDB" id="B4I8C2"/>
<proteinExistence type="predicted"/>
<sequence length="72" mass="8138">ESDRSQWRTIFLGISVILFLGNLMYLIFGQMTVQSWNDSPSKETGTEASPKPQRAPALAAEETISVERFNYL</sequence>